<sequence length="70" mass="7047">MTGEPIDPGSGHGRVDDRGRTALAAAFRQSTDTVARLLGAGADPDAGGPGAPEPAGFFDVPAMVELLDAR</sequence>
<evidence type="ECO:0000313" key="1">
    <source>
        <dbReference type="EMBL" id="MFD2094338.1"/>
    </source>
</evidence>
<evidence type="ECO:0008006" key="3">
    <source>
        <dbReference type="Google" id="ProtNLM"/>
    </source>
</evidence>
<dbReference type="RefSeq" id="WP_376881109.1">
    <property type="nucleotide sequence ID" value="NZ_JBHUHP010000030.1"/>
</dbReference>
<gene>
    <name evidence="1" type="ORF">ACFSHS_22450</name>
</gene>
<comment type="caution">
    <text evidence="1">The sequence shown here is derived from an EMBL/GenBank/DDBJ whole genome shotgun (WGS) entry which is preliminary data.</text>
</comment>
<organism evidence="1 2">
    <name type="scientific">Blastococcus deserti</name>
    <dbReference type="NCBI Taxonomy" id="2259033"/>
    <lineage>
        <taxon>Bacteria</taxon>
        <taxon>Bacillati</taxon>
        <taxon>Actinomycetota</taxon>
        <taxon>Actinomycetes</taxon>
        <taxon>Geodermatophilales</taxon>
        <taxon>Geodermatophilaceae</taxon>
        <taxon>Blastococcus</taxon>
    </lineage>
</organism>
<evidence type="ECO:0000313" key="2">
    <source>
        <dbReference type="Proteomes" id="UP001597402"/>
    </source>
</evidence>
<proteinExistence type="predicted"/>
<dbReference type="InterPro" id="IPR036770">
    <property type="entry name" value="Ankyrin_rpt-contain_sf"/>
</dbReference>
<protein>
    <recommendedName>
        <fullName evidence="3">Ankyrin repeat protein</fullName>
    </recommendedName>
</protein>
<keyword evidence="2" id="KW-1185">Reference proteome</keyword>
<dbReference type="SUPFAM" id="SSF48403">
    <property type="entry name" value="Ankyrin repeat"/>
    <property type="match status" value="1"/>
</dbReference>
<accession>A0ABW4XH33</accession>
<reference evidence="2" key="1">
    <citation type="journal article" date="2019" name="Int. J. Syst. Evol. Microbiol.">
        <title>The Global Catalogue of Microorganisms (GCM) 10K type strain sequencing project: providing services to taxonomists for standard genome sequencing and annotation.</title>
        <authorList>
            <consortium name="The Broad Institute Genomics Platform"/>
            <consortium name="The Broad Institute Genome Sequencing Center for Infectious Disease"/>
            <person name="Wu L."/>
            <person name="Ma J."/>
        </authorList>
    </citation>
    <scope>NUCLEOTIDE SEQUENCE [LARGE SCALE GENOMIC DNA]</scope>
    <source>
        <strain evidence="2">JCM 3338</strain>
    </source>
</reference>
<dbReference type="EMBL" id="JBHUHP010000030">
    <property type="protein sequence ID" value="MFD2094338.1"/>
    <property type="molecule type" value="Genomic_DNA"/>
</dbReference>
<name>A0ABW4XH33_9ACTN</name>
<dbReference type="Proteomes" id="UP001597402">
    <property type="component" value="Unassembled WGS sequence"/>
</dbReference>